<gene>
    <name evidence="1" type="ORF">SAMN05660313_02704</name>
</gene>
<keyword evidence="2" id="KW-1185">Reference proteome</keyword>
<dbReference type="Proteomes" id="UP000183257">
    <property type="component" value="Unassembled WGS sequence"/>
</dbReference>
<evidence type="ECO:0008006" key="3">
    <source>
        <dbReference type="Google" id="ProtNLM"/>
    </source>
</evidence>
<evidence type="ECO:0000313" key="2">
    <source>
        <dbReference type="Proteomes" id="UP000183257"/>
    </source>
</evidence>
<reference evidence="2" key="1">
    <citation type="submission" date="2016-11" db="EMBL/GenBank/DDBJ databases">
        <authorList>
            <person name="Varghese N."/>
            <person name="Submissions S."/>
        </authorList>
    </citation>
    <scope>NUCLEOTIDE SEQUENCE [LARGE SCALE GENOMIC DNA]</scope>
    <source>
        <strain evidence="2">DSM 24786</strain>
    </source>
</reference>
<accession>A0A1K1QLG0</accession>
<dbReference type="AlphaFoldDB" id="A0A1K1QLG0"/>
<evidence type="ECO:0000313" key="1">
    <source>
        <dbReference type="EMBL" id="SFW60070.1"/>
    </source>
</evidence>
<dbReference type="PROSITE" id="PS51257">
    <property type="entry name" value="PROKAR_LIPOPROTEIN"/>
    <property type="match status" value="1"/>
</dbReference>
<protein>
    <recommendedName>
        <fullName evidence="3">Lipoprotein</fullName>
    </recommendedName>
</protein>
<dbReference type="EMBL" id="FPIY01000004">
    <property type="protein sequence ID" value="SFW60070.1"/>
    <property type="molecule type" value="Genomic_DNA"/>
</dbReference>
<name>A0A1K1QLG0_9FLAO</name>
<proteinExistence type="predicted"/>
<dbReference type="OrthoDB" id="1442245at2"/>
<organism evidence="1 2">
    <name type="scientific">Cellulophaga fucicola</name>
    <dbReference type="NCBI Taxonomy" id="76595"/>
    <lineage>
        <taxon>Bacteria</taxon>
        <taxon>Pseudomonadati</taxon>
        <taxon>Bacteroidota</taxon>
        <taxon>Flavobacteriia</taxon>
        <taxon>Flavobacteriales</taxon>
        <taxon>Flavobacteriaceae</taxon>
        <taxon>Cellulophaga</taxon>
    </lineage>
</organism>
<dbReference type="RefSeq" id="WP_072304335.1">
    <property type="nucleotide sequence ID" value="NZ_FPIY01000004.1"/>
</dbReference>
<sequence length="218" mass="25458">MKIKALLILILTIVSCKQQNQSGLNLEDFKISEKSKALFPYQNKENELIFKDSLGNKITYNIVNFSNYNRPKETTIPSEETDNKKTTLKFTKEYQEISLKTSSDVLQDFFFELETEFYLKEALDFTEHDRMAFYRGGSSTTGLITDIKSADPNIMNSQPKNKEEIIINGNTYKNLLEVKNSDIIDFYYSLEKGIIAINEYRDNRKPKYWVLDSIIYKE</sequence>
<dbReference type="STRING" id="76595.SAMN05660313_02704"/>